<accession>A0A4D7YLW8</accession>
<dbReference type="AlphaFoldDB" id="A0A4D7YLW8"/>
<reference evidence="1 2" key="1">
    <citation type="submission" date="2019-04" db="EMBL/GenBank/DDBJ databases">
        <title>Complete genome sequence of Agrobacterium tumefaciens CFBP7129.</title>
        <authorList>
            <person name="Haryono M."/>
            <person name="Lin Y.-C."/>
            <person name="Lai E.-M."/>
            <person name="Kuo C.-H."/>
        </authorList>
    </citation>
    <scope>NUCLEOTIDE SEQUENCE [LARGE SCALE GENOMIC DNA]</scope>
    <source>
        <strain evidence="1 2">CFBP7129</strain>
    </source>
</reference>
<gene>
    <name evidence="1" type="ORF">CFBP7129_20500</name>
</gene>
<proteinExistence type="predicted"/>
<evidence type="ECO:0000313" key="1">
    <source>
        <dbReference type="EMBL" id="QCL96587.1"/>
    </source>
</evidence>
<dbReference type="SUPFAM" id="SSF48452">
    <property type="entry name" value="TPR-like"/>
    <property type="match status" value="1"/>
</dbReference>
<name>A0A4D7YLW8_AGRTU</name>
<protein>
    <submittedName>
        <fullName evidence="1">DUF924 family protein</fullName>
    </submittedName>
</protein>
<evidence type="ECO:0000313" key="2">
    <source>
        <dbReference type="Proteomes" id="UP000298649"/>
    </source>
</evidence>
<dbReference type="Gene3D" id="1.20.58.320">
    <property type="entry name" value="TPR-like"/>
    <property type="match status" value="1"/>
</dbReference>
<dbReference type="Pfam" id="PF06041">
    <property type="entry name" value="DUF924"/>
    <property type="match status" value="1"/>
</dbReference>
<sequence>MDSADRKHDDWTASPEAALALLLLTDQFPRNIFRSAAHMYATDLLACLYARQATDIPHTGLAKPALRLLFCLPFARSEDIADQEISGSLKGQLGPPISENSDWWPEQEKQHRHVKAVRQTTVGYPRFRSKRISLRQRDFSPIVLRHKENDRLSRTWSKALRHPPPMSRQNWR</sequence>
<dbReference type="InterPro" id="IPR011990">
    <property type="entry name" value="TPR-like_helical_dom_sf"/>
</dbReference>
<dbReference type="Proteomes" id="UP000298649">
    <property type="component" value="Chromosome linear"/>
</dbReference>
<organism evidence="1 2">
    <name type="scientific">Agrobacterium tumefaciens</name>
    <dbReference type="NCBI Taxonomy" id="358"/>
    <lineage>
        <taxon>Bacteria</taxon>
        <taxon>Pseudomonadati</taxon>
        <taxon>Pseudomonadota</taxon>
        <taxon>Alphaproteobacteria</taxon>
        <taxon>Hyphomicrobiales</taxon>
        <taxon>Rhizobiaceae</taxon>
        <taxon>Rhizobium/Agrobacterium group</taxon>
        <taxon>Agrobacterium</taxon>
        <taxon>Agrobacterium tumefaciens complex</taxon>
    </lineage>
</organism>
<dbReference type="EMBL" id="CP039923">
    <property type="protein sequence ID" value="QCL96587.1"/>
    <property type="molecule type" value="Genomic_DNA"/>
</dbReference>
<dbReference type="InterPro" id="IPR010323">
    <property type="entry name" value="DUF924"/>
</dbReference>